<organism evidence="2">
    <name type="scientific">marine metagenome</name>
    <dbReference type="NCBI Taxonomy" id="408172"/>
    <lineage>
        <taxon>unclassified sequences</taxon>
        <taxon>metagenomes</taxon>
        <taxon>ecological metagenomes</taxon>
    </lineage>
</organism>
<evidence type="ECO:0000256" key="1">
    <source>
        <dbReference type="SAM" id="MobiDB-lite"/>
    </source>
</evidence>
<proteinExistence type="predicted"/>
<protein>
    <submittedName>
        <fullName evidence="2">Uncharacterized protein</fullName>
    </submittedName>
</protein>
<feature type="compositionally biased region" description="Basic and acidic residues" evidence="1">
    <location>
        <begin position="29"/>
        <end position="40"/>
    </location>
</feature>
<evidence type="ECO:0000313" key="2">
    <source>
        <dbReference type="EMBL" id="SVE20164.1"/>
    </source>
</evidence>
<feature type="region of interest" description="Disordered" evidence="1">
    <location>
        <begin position="13"/>
        <end position="40"/>
    </location>
</feature>
<sequence>MGGRPLVAVSVPVGTNKPIDKNATGQHCGTDHDAEDGHPN</sequence>
<dbReference type="EMBL" id="UINC01201015">
    <property type="protein sequence ID" value="SVE20164.1"/>
    <property type="molecule type" value="Genomic_DNA"/>
</dbReference>
<dbReference type="AlphaFoldDB" id="A0A383BJS2"/>
<name>A0A383BJS2_9ZZZZ</name>
<accession>A0A383BJS2</accession>
<feature type="non-terminal residue" evidence="2">
    <location>
        <position position="40"/>
    </location>
</feature>
<gene>
    <name evidence="2" type="ORF">METZ01_LOCUS473018</name>
</gene>
<reference evidence="2" key="1">
    <citation type="submission" date="2018-05" db="EMBL/GenBank/DDBJ databases">
        <authorList>
            <person name="Lanie J.A."/>
            <person name="Ng W.-L."/>
            <person name="Kazmierczak K.M."/>
            <person name="Andrzejewski T.M."/>
            <person name="Davidsen T.M."/>
            <person name="Wayne K.J."/>
            <person name="Tettelin H."/>
            <person name="Glass J.I."/>
            <person name="Rusch D."/>
            <person name="Podicherti R."/>
            <person name="Tsui H.-C.T."/>
            <person name="Winkler M.E."/>
        </authorList>
    </citation>
    <scope>NUCLEOTIDE SEQUENCE</scope>
</reference>